<feature type="domain" description="WSC" evidence="4">
    <location>
        <begin position="797"/>
        <end position="888"/>
    </location>
</feature>
<keyword evidence="6" id="KW-1185">Reference proteome</keyword>
<dbReference type="EMBL" id="CALLCH030000001">
    <property type="protein sequence ID" value="CAI4210256.1"/>
    <property type="molecule type" value="Genomic_DNA"/>
</dbReference>
<feature type="signal peptide" evidence="3">
    <location>
        <begin position="1"/>
        <end position="19"/>
    </location>
</feature>
<dbReference type="PROSITE" id="PS51212">
    <property type="entry name" value="WSC"/>
    <property type="match status" value="2"/>
</dbReference>
<dbReference type="Proteomes" id="UP000838763">
    <property type="component" value="Unassembled WGS sequence"/>
</dbReference>
<dbReference type="InterPro" id="IPR010255">
    <property type="entry name" value="Haem_peroxidase_sf"/>
</dbReference>
<comment type="caution">
    <text evidence="5">The sequence shown here is derived from an EMBL/GenBank/DDBJ whole genome shotgun (WGS) entry which is preliminary data.</text>
</comment>
<reference evidence="5" key="1">
    <citation type="submission" date="2022-11" db="EMBL/GenBank/DDBJ databases">
        <authorList>
            <person name="Scott C."/>
            <person name="Bruce N."/>
        </authorList>
    </citation>
    <scope>NUCLEOTIDE SEQUENCE</scope>
</reference>
<name>A0A9P1GTG2_9PEZI</name>
<organism evidence="5 6">
    <name type="scientific">Parascedosporium putredinis</name>
    <dbReference type="NCBI Taxonomy" id="1442378"/>
    <lineage>
        <taxon>Eukaryota</taxon>
        <taxon>Fungi</taxon>
        <taxon>Dikarya</taxon>
        <taxon>Ascomycota</taxon>
        <taxon>Pezizomycotina</taxon>
        <taxon>Sordariomycetes</taxon>
        <taxon>Hypocreomycetidae</taxon>
        <taxon>Microascales</taxon>
        <taxon>Microascaceae</taxon>
        <taxon>Parascedosporium</taxon>
    </lineage>
</organism>
<protein>
    <recommendedName>
        <fullName evidence="4">WSC domain-containing protein</fullName>
    </recommendedName>
</protein>
<evidence type="ECO:0000256" key="3">
    <source>
        <dbReference type="SAM" id="SignalP"/>
    </source>
</evidence>
<accession>A0A9P1GTG2</accession>
<feature type="chain" id="PRO_5040493905" description="WSC domain-containing protein" evidence="3">
    <location>
        <begin position="20"/>
        <end position="900"/>
    </location>
</feature>
<sequence length="900" mass="95621">MKLRISLVCFLGLAQTIAGDPTWPSPSDDLEEVMYQLFGFRSGPGRQNAAEWLRTGFHDMATANTVFGWGGLDASLQFELNNGENAGPGFASTLGFMSQYYNKRTSLSDLLALAVYASLGNSIGTFRDQFSRMGFNNAEMIQLVACGHTLGGVHSAQFPTVVPPGQFPNDRAPLDSTDAIFDNAIVTEYLDDSTDNPLVRGPSARQNFNSDFIVFNSDGNATMRALADAARFRSVCQDVFSRMVDVVPAGVVLSSPVLPYTVKPVNMQLILASDAGALQWSGYIRVRTTEMPLADILNVVVTYKNRYGQADCGSLSCSTTLTVQGVGTGFDESFAFFPIDRSIPVATGISSFTLVVNMKDGAKRAFDNNGNGYPVQDGIVIQKQQSCLLQTSGTFTLTTAVRNDLANQPVAATIQYKTKRDTNPTHLLSEMALSLTNGSCVGAYTLFTGSTTIPGGLSASSVIDVAVGSYKELFRSDVRDAGVPSSISSPPSTSSTSTATSSGIVTSSSAVSNSAPSSEIVTSTTGDPNLVSSTAFSSSSSSSSSVTISSANTVTTQSVQHRPTVGGYELVACWTEGAHSRALKGASFAYDGMTLESCMANCTGFAYWGTELRRRLLGDRTQYCGGGNRLELYSTTAAVSAPTPTATLAHLPTLGVYNLVGCWKEGRGSRAMDARATASVDMTLTKCKEFCNGYEYFGTEYGRECYCGDSLHETSEEAPAEDCSMVCSGDEYQYCGAGNRLELYRRAESGVASSTQAETATTVSFSTSPSVVPFSTTSSSILSSTINASPTPTIVGNFTFQGCITEGSGVRALSQAGLADPQLDLEHCAEFCSNYKYFGTEYASECYCADSLDPSSSEADPSECNMPCSGDASQLCGGPNRLSLYASLRRPRQPLATRKR</sequence>
<evidence type="ECO:0000313" key="6">
    <source>
        <dbReference type="Proteomes" id="UP000838763"/>
    </source>
</evidence>
<dbReference type="OrthoDB" id="5985073at2759"/>
<proteinExistence type="predicted"/>
<dbReference type="AlphaFoldDB" id="A0A9P1GTG2"/>
<evidence type="ECO:0000313" key="5">
    <source>
        <dbReference type="EMBL" id="CAI4210256.1"/>
    </source>
</evidence>
<dbReference type="InterPro" id="IPR002889">
    <property type="entry name" value="WSC_carb-bd"/>
</dbReference>
<dbReference type="GO" id="GO:0004601">
    <property type="term" value="F:peroxidase activity"/>
    <property type="evidence" value="ECO:0007669"/>
    <property type="project" value="InterPro"/>
</dbReference>
<dbReference type="SUPFAM" id="SSF48113">
    <property type="entry name" value="Heme-dependent peroxidases"/>
    <property type="match status" value="1"/>
</dbReference>
<keyword evidence="3" id="KW-0732">Signal</keyword>
<dbReference type="SMART" id="SM00321">
    <property type="entry name" value="WSC"/>
    <property type="match status" value="2"/>
</dbReference>
<evidence type="ECO:0000256" key="1">
    <source>
        <dbReference type="ARBA" id="ARBA00022737"/>
    </source>
</evidence>
<feature type="domain" description="WSC" evidence="4">
    <location>
        <begin position="656"/>
        <end position="747"/>
    </location>
</feature>
<dbReference type="PANTHER" id="PTHR45964:SF5">
    <property type="entry name" value="WSCD FAMILY MEMBER CG9164"/>
    <property type="match status" value="1"/>
</dbReference>
<dbReference type="Pfam" id="PF01822">
    <property type="entry name" value="WSC"/>
    <property type="match status" value="2"/>
</dbReference>
<dbReference type="PANTHER" id="PTHR45964">
    <property type="entry name" value="WSCD FAMILY MEMBER CG9164"/>
    <property type="match status" value="1"/>
</dbReference>
<feature type="region of interest" description="Disordered" evidence="2">
    <location>
        <begin position="507"/>
        <end position="526"/>
    </location>
</feature>
<dbReference type="GO" id="GO:0020037">
    <property type="term" value="F:heme binding"/>
    <property type="evidence" value="ECO:0007669"/>
    <property type="project" value="InterPro"/>
</dbReference>
<feature type="region of interest" description="Disordered" evidence="2">
    <location>
        <begin position="481"/>
        <end position="502"/>
    </location>
</feature>
<dbReference type="GO" id="GO:0006979">
    <property type="term" value="P:response to oxidative stress"/>
    <property type="evidence" value="ECO:0007669"/>
    <property type="project" value="InterPro"/>
</dbReference>
<keyword evidence="1" id="KW-0677">Repeat</keyword>
<feature type="compositionally biased region" description="Low complexity" evidence="2">
    <location>
        <begin position="507"/>
        <end position="518"/>
    </location>
</feature>
<dbReference type="Gene3D" id="1.10.420.10">
    <property type="entry name" value="Peroxidase, domain 2"/>
    <property type="match status" value="1"/>
</dbReference>
<gene>
    <name evidence="5" type="ORF">PPNO1_LOCUS63</name>
</gene>
<evidence type="ECO:0000259" key="4">
    <source>
        <dbReference type="PROSITE" id="PS51212"/>
    </source>
</evidence>
<evidence type="ECO:0000256" key="2">
    <source>
        <dbReference type="SAM" id="MobiDB-lite"/>
    </source>
</evidence>
<dbReference type="InterPro" id="IPR051589">
    <property type="entry name" value="Sialate-O-sulfotransferase"/>
</dbReference>
<dbReference type="Gene3D" id="1.10.520.10">
    <property type="match status" value="1"/>
</dbReference>